<evidence type="ECO:0000313" key="2">
    <source>
        <dbReference type="Proteomes" id="UP001162640"/>
    </source>
</evidence>
<accession>A0A9W7ASU6</accession>
<evidence type="ECO:0000313" key="1">
    <source>
        <dbReference type="EMBL" id="GMH74872.1"/>
    </source>
</evidence>
<organism evidence="1 2">
    <name type="scientific">Triparma laevis f. inornata</name>
    <dbReference type="NCBI Taxonomy" id="1714386"/>
    <lineage>
        <taxon>Eukaryota</taxon>
        <taxon>Sar</taxon>
        <taxon>Stramenopiles</taxon>
        <taxon>Ochrophyta</taxon>
        <taxon>Bolidophyceae</taxon>
        <taxon>Parmales</taxon>
        <taxon>Triparmaceae</taxon>
        <taxon>Triparma</taxon>
    </lineage>
</organism>
<name>A0A9W7ASU6_9STRA</name>
<reference evidence="2" key="1">
    <citation type="journal article" date="2023" name="Commun. Biol.">
        <title>Genome analysis of Parmales, the sister group of diatoms, reveals the evolutionary specialization of diatoms from phago-mixotrophs to photoautotrophs.</title>
        <authorList>
            <person name="Ban H."/>
            <person name="Sato S."/>
            <person name="Yoshikawa S."/>
            <person name="Yamada K."/>
            <person name="Nakamura Y."/>
            <person name="Ichinomiya M."/>
            <person name="Sato N."/>
            <person name="Blanc-Mathieu R."/>
            <person name="Endo H."/>
            <person name="Kuwata A."/>
            <person name="Ogata H."/>
        </authorList>
    </citation>
    <scope>NUCLEOTIDE SEQUENCE [LARGE SCALE GENOMIC DNA]</scope>
</reference>
<gene>
    <name evidence="1" type="ORF">TL16_g06580</name>
</gene>
<proteinExistence type="predicted"/>
<sequence>MTYNPYALPPGYPLPPYHLAAYGPPGLPYGYPPPPFSAMSPKGGGTAPPGYPSMSLSPLATLAGTDNGSGKLAHVVGEQPTSEKITTAVKEEEGQDAAQLLLSFGKKS</sequence>
<protein>
    <submittedName>
        <fullName evidence="1">Uncharacterized protein</fullName>
    </submittedName>
</protein>
<comment type="caution">
    <text evidence="1">The sequence shown here is derived from an EMBL/GenBank/DDBJ whole genome shotgun (WGS) entry which is preliminary data.</text>
</comment>
<dbReference type="Proteomes" id="UP001162640">
    <property type="component" value="Unassembled WGS sequence"/>
</dbReference>
<dbReference type="EMBL" id="BLQM01000200">
    <property type="protein sequence ID" value="GMH74872.1"/>
    <property type="molecule type" value="Genomic_DNA"/>
</dbReference>
<dbReference type="AlphaFoldDB" id="A0A9W7ASU6"/>